<evidence type="ECO:0000256" key="2">
    <source>
        <dbReference type="ARBA" id="ARBA00023012"/>
    </source>
</evidence>
<protein>
    <recommendedName>
        <fullName evidence="5">Response regulatory domain-containing protein</fullName>
    </recommendedName>
</protein>
<dbReference type="SMART" id="SM00448">
    <property type="entry name" value="REC"/>
    <property type="match status" value="1"/>
</dbReference>
<dbReference type="PROSITE" id="PS50110">
    <property type="entry name" value="RESPONSE_REGULATORY"/>
    <property type="match status" value="1"/>
</dbReference>
<keyword evidence="1 3" id="KW-0597">Phosphoprotein</keyword>
<dbReference type="AlphaFoldDB" id="A0AAD5X0G0"/>
<feature type="non-terminal residue" evidence="6">
    <location>
        <position position="351"/>
    </location>
</feature>
<keyword evidence="2" id="KW-0902">Two-component regulatory system</keyword>
<dbReference type="PANTHER" id="PTHR45339">
    <property type="entry name" value="HYBRID SIGNAL TRANSDUCTION HISTIDINE KINASE J"/>
    <property type="match status" value="1"/>
</dbReference>
<feature type="domain" description="Response regulatory" evidence="5">
    <location>
        <begin position="65"/>
        <end position="304"/>
    </location>
</feature>
<sequence>MALPPPYPYAPFAYNSYNRPRSLSASTDGDETWKEDLDIKRREKEVAVDGGVEAEETELDWDKFRIAVVDDNHINLKILCRYLKRFLNVTIHPSDQFSDGSQCVEALKTREYDLILLDIEMPILDGCETTICIRNGLDSPPLQTPAIPAHTRTQSAQYTCTPTLTPTSPPTSESNPTSSPASPFSPMAITPSTHSDEPQRNEFPFPLHGMQRDQASSRAPTLGFMTSHPTPSSAASTLSPHQHYQQPIYSPAPILPANRTTPIIAVTTNALPHQQKHYLSLGMDDVVAKPLVASVLVESVKKALRGVEKRRRAREAGWRGEVGKRVGDGMVGDESVFREGSPVAVTKGEQL</sequence>
<feature type="modified residue" description="4-aspartylphosphate" evidence="3">
    <location>
        <position position="118"/>
    </location>
</feature>
<evidence type="ECO:0000256" key="4">
    <source>
        <dbReference type="SAM" id="MobiDB-lite"/>
    </source>
</evidence>
<evidence type="ECO:0000259" key="5">
    <source>
        <dbReference type="PROSITE" id="PS50110"/>
    </source>
</evidence>
<dbReference type="GO" id="GO:0000160">
    <property type="term" value="P:phosphorelay signal transduction system"/>
    <property type="evidence" value="ECO:0007669"/>
    <property type="project" value="UniProtKB-KW"/>
</dbReference>
<dbReference type="CDD" id="cd17546">
    <property type="entry name" value="REC_hyHK_CKI1_RcsC-like"/>
    <property type="match status" value="1"/>
</dbReference>
<feature type="compositionally biased region" description="Low complexity" evidence="4">
    <location>
        <begin position="159"/>
        <end position="182"/>
    </location>
</feature>
<dbReference type="PANTHER" id="PTHR45339:SF1">
    <property type="entry name" value="HYBRID SIGNAL TRANSDUCTION HISTIDINE KINASE J"/>
    <property type="match status" value="1"/>
</dbReference>
<feature type="region of interest" description="Disordered" evidence="4">
    <location>
        <begin position="143"/>
        <end position="239"/>
    </location>
</feature>
<gene>
    <name evidence="6" type="ORF">HK097_002773</name>
</gene>
<dbReference type="Gene3D" id="3.40.50.2300">
    <property type="match status" value="1"/>
</dbReference>
<evidence type="ECO:0000313" key="6">
    <source>
        <dbReference type="EMBL" id="KAJ3039682.1"/>
    </source>
</evidence>
<name>A0AAD5X0G0_9FUNG</name>
<evidence type="ECO:0000313" key="7">
    <source>
        <dbReference type="Proteomes" id="UP001212841"/>
    </source>
</evidence>
<proteinExistence type="predicted"/>
<dbReference type="Proteomes" id="UP001212841">
    <property type="component" value="Unassembled WGS sequence"/>
</dbReference>
<organism evidence="6 7">
    <name type="scientific">Rhizophlyctis rosea</name>
    <dbReference type="NCBI Taxonomy" id="64517"/>
    <lineage>
        <taxon>Eukaryota</taxon>
        <taxon>Fungi</taxon>
        <taxon>Fungi incertae sedis</taxon>
        <taxon>Chytridiomycota</taxon>
        <taxon>Chytridiomycota incertae sedis</taxon>
        <taxon>Chytridiomycetes</taxon>
        <taxon>Rhizophlyctidales</taxon>
        <taxon>Rhizophlyctidaceae</taxon>
        <taxon>Rhizophlyctis</taxon>
    </lineage>
</organism>
<keyword evidence="7" id="KW-1185">Reference proteome</keyword>
<dbReference type="InterPro" id="IPR001789">
    <property type="entry name" value="Sig_transdc_resp-reg_receiver"/>
</dbReference>
<evidence type="ECO:0000256" key="3">
    <source>
        <dbReference type="PROSITE-ProRule" id="PRU00169"/>
    </source>
</evidence>
<evidence type="ECO:0000256" key="1">
    <source>
        <dbReference type="ARBA" id="ARBA00022553"/>
    </source>
</evidence>
<dbReference type="Pfam" id="PF00072">
    <property type="entry name" value="Response_reg"/>
    <property type="match status" value="1"/>
</dbReference>
<reference evidence="6" key="1">
    <citation type="submission" date="2020-05" db="EMBL/GenBank/DDBJ databases">
        <title>Phylogenomic resolution of chytrid fungi.</title>
        <authorList>
            <person name="Stajich J.E."/>
            <person name="Amses K."/>
            <person name="Simmons R."/>
            <person name="Seto K."/>
            <person name="Myers J."/>
            <person name="Bonds A."/>
            <person name="Quandt C.A."/>
            <person name="Barry K."/>
            <person name="Liu P."/>
            <person name="Grigoriev I."/>
            <person name="Longcore J.E."/>
            <person name="James T.Y."/>
        </authorList>
    </citation>
    <scope>NUCLEOTIDE SEQUENCE</scope>
    <source>
        <strain evidence="6">JEL0318</strain>
    </source>
</reference>
<dbReference type="InterPro" id="IPR011006">
    <property type="entry name" value="CheY-like_superfamily"/>
</dbReference>
<accession>A0AAD5X0G0</accession>
<feature type="compositionally biased region" description="Low complexity" evidence="4">
    <location>
        <begin position="226"/>
        <end position="239"/>
    </location>
</feature>
<dbReference type="SUPFAM" id="SSF52172">
    <property type="entry name" value="CheY-like"/>
    <property type="match status" value="2"/>
</dbReference>
<comment type="caution">
    <text evidence="6">The sequence shown here is derived from an EMBL/GenBank/DDBJ whole genome shotgun (WGS) entry which is preliminary data.</text>
</comment>
<dbReference type="EMBL" id="JADGJD010001617">
    <property type="protein sequence ID" value="KAJ3039682.1"/>
    <property type="molecule type" value="Genomic_DNA"/>
</dbReference>